<reference evidence="9 10" key="1">
    <citation type="submission" date="2023-05" db="EMBL/GenBank/DDBJ databases">
        <title>A 100% complete, gapless, phased diploid assembly of the Scenedesmus obliquus UTEX 3031 genome.</title>
        <authorList>
            <person name="Biondi T.C."/>
            <person name="Hanschen E.R."/>
            <person name="Kwon T."/>
            <person name="Eng W."/>
            <person name="Kruse C.P.S."/>
            <person name="Koehler S.I."/>
            <person name="Kunde Y."/>
            <person name="Gleasner C.D."/>
            <person name="You Mak K.T."/>
            <person name="Polle J."/>
            <person name="Hovde B.T."/>
            <person name="Starkenburg S.R."/>
        </authorList>
    </citation>
    <scope>NUCLEOTIDE SEQUENCE [LARGE SCALE GENOMIC DNA]</scope>
    <source>
        <strain evidence="9 10">DOE0152z</strain>
    </source>
</reference>
<evidence type="ECO:0000313" key="9">
    <source>
        <dbReference type="EMBL" id="WIA20861.1"/>
    </source>
</evidence>
<keyword evidence="5" id="KW-0472">Membrane</keyword>
<dbReference type="Proteomes" id="UP001244341">
    <property type="component" value="Chromosome 12b"/>
</dbReference>
<dbReference type="EMBL" id="CP126219">
    <property type="protein sequence ID" value="WIA20861.1"/>
    <property type="molecule type" value="Genomic_DNA"/>
</dbReference>
<comment type="subcellular location">
    <subcellularLocation>
        <location evidence="2">Cytoplasmic vesicle membrane</location>
        <topology evidence="2">Peripheral membrane protein</topology>
        <orientation evidence="2">Cytoplasmic side</orientation>
    </subcellularLocation>
    <subcellularLocation>
        <location evidence="3">Membrane</location>
        <location evidence="3">Coated pit</location>
        <topology evidence="3">Peripheral membrane protein</topology>
        <orientation evidence="3">Cytoplasmic side</orientation>
    </subcellularLocation>
</comment>
<evidence type="ECO:0000256" key="8">
    <source>
        <dbReference type="SAM" id="MobiDB-lite"/>
    </source>
</evidence>
<name>A0ABY8UH93_TETOB</name>
<proteinExistence type="inferred from homology"/>
<keyword evidence="6" id="KW-0168">Coated pit</keyword>
<feature type="region of interest" description="Disordered" evidence="8">
    <location>
        <begin position="39"/>
        <end position="72"/>
    </location>
</feature>
<dbReference type="PANTHER" id="PTHR10639:SF7">
    <property type="entry name" value="CLATHRIN LIGHT CHAIN"/>
    <property type="match status" value="1"/>
</dbReference>
<feature type="region of interest" description="Disordered" evidence="8">
    <location>
        <begin position="1"/>
        <end position="20"/>
    </location>
</feature>
<keyword evidence="7" id="KW-0968">Cytoplasmic vesicle</keyword>
<evidence type="ECO:0000256" key="3">
    <source>
        <dbReference type="ARBA" id="ARBA00004277"/>
    </source>
</evidence>
<dbReference type="InterPro" id="IPR000996">
    <property type="entry name" value="Clathrin_L-chain"/>
</dbReference>
<evidence type="ECO:0000256" key="7">
    <source>
        <dbReference type="ARBA" id="ARBA00023329"/>
    </source>
</evidence>
<protein>
    <recommendedName>
        <fullName evidence="11">Clathrin light chain</fullName>
    </recommendedName>
</protein>
<keyword evidence="10" id="KW-1185">Reference proteome</keyword>
<evidence type="ECO:0000313" key="10">
    <source>
        <dbReference type="Proteomes" id="UP001244341"/>
    </source>
</evidence>
<feature type="region of interest" description="Disordered" evidence="8">
    <location>
        <begin position="271"/>
        <end position="290"/>
    </location>
</feature>
<sequence length="546" mass="57178">MADFFDDGAVEQLPPDAPVEAAPAAEYASFTDDFVAAVPEQPAAPLDNGNGAADPDFFSSGAAAAEAPEPPAQVLEADDPRVAWAAQNAAALQQREADEAAKKVELLAAAKEYLEKVNKARNVQLEQRKKSNRENEAVAGVAEGAVPKGNTPWERVISVCNFNSEALSKDPFKEMSRFKQVLIAAKTANISVNAPGGGFLSKASTSGKTWGLDSIAEKDGLLYVGTYYGEAGASTVAPGAVQVFTCNGRYVRRFDQGFDLKTPYGMQFIPTTSTSSSSSSSSSSKAGGGAAHKKDQQLVVSGLGNDALVLYNGKTGQFEGFLAQAANSTASPQGPNGMLLLDRTLFLATEGSVTTAAGEVTFPSYLQSALLAIDLDSKAVQLVDAPSPAPNAGYVSLLGLALLPPYANIGVSSARTGKTGGGRNPNKHRAMVVSDFAVGLRYYSTSPPYPLLKVVDTTFIDPAKGKRTNFNYGSVRVSGRYIYLAAFDAATLDGMVLRYKLDGSPAGVTQGPYAGTPVWIGPSAGLSRAIGLKILNKGCRSFKERP</sequence>
<dbReference type="SUPFAM" id="SSF50969">
    <property type="entry name" value="YVTN repeat-like/Quinoprotein amine dehydrogenase"/>
    <property type="match status" value="1"/>
</dbReference>
<evidence type="ECO:0000256" key="5">
    <source>
        <dbReference type="ARBA" id="ARBA00023136"/>
    </source>
</evidence>
<dbReference type="InterPro" id="IPR011044">
    <property type="entry name" value="Quino_amine_DH_bsu"/>
</dbReference>
<comment type="function">
    <text evidence="1">Clathrin is the major protein of the polyhedral coat of coated pits and vesicles.</text>
</comment>
<organism evidence="9 10">
    <name type="scientific">Tetradesmus obliquus</name>
    <name type="common">Green alga</name>
    <name type="synonym">Acutodesmus obliquus</name>
    <dbReference type="NCBI Taxonomy" id="3088"/>
    <lineage>
        <taxon>Eukaryota</taxon>
        <taxon>Viridiplantae</taxon>
        <taxon>Chlorophyta</taxon>
        <taxon>core chlorophytes</taxon>
        <taxon>Chlorophyceae</taxon>
        <taxon>CS clade</taxon>
        <taxon>Sphaeropleales</taxon>
        <taxon>Scenedesmaceae</taxon>
        <taxon>Tetradesmus</taxon>
    </lineage>
</organism>
<evidence type="ECO:0000256" key="1">
    <source>
        <dbReference type="ARBA" id="ARBA00003913"/>
    </source>
</evidence>
<gene>
    <name evidence="9" type="ORF">OEZ85_005210</name>
</gene>
<evidence type="ECO:0008006" key="11">
    <source>
        <dbReference type="Google" id="ProtNLM"/>
    </source>
</evidence>
<feature type="compositionally biased region" description="Low complexity" evidence="8">
    <location>
        <begin position="271"/>
        <end position="284"/>
    </location>
</feature>
<evidence type="ECO:0000256" key="6">
    <source>
        <dbReference type="ARBA" id="ARBA00023176"/>
    </source>
</evidence>
<accession>A0ABY8UH93</accession>
<evidence type="ECO:0000256" key="4">
    <source>
        <dbReference type="ARBA" id="ARBA00005263"/>
    </source>
</evidence>
<comment type="similarity">
    <text evidence="4">Belongs to the clathrin light chain family.</text>
</comment>
<evidence type="ECO:0000256" key="2">
    <source>
        <dbReference type="ARBA" id="ARBA00004180"/>
    </source>
</evidence>
<dbReference type="PANTHER" id="PTHR10639">
    <property type="entry name" value="CLATHRIN LIGHT CHAIN"/>
    <property type="match status" value="1"/>
</dbReference>
<dbReference type="Pfam" id="PF01086">
    <property type="entry name" value="Clathrin_lg_ch"/>
    <property type="match status" value="1"/>
</dbReference>